<organism evidence="1 2">
    <name type="scientific">Nocardioides conyzicola</name>
    <dbReference type="NCBI Taxonomy" id="1651781"/>
    <lineage>
        <taxon>Bacteria</taxon>
        <taxon>Bacillati</taxon>
        <taxon>Actinomycetota</taxon>
        <taxon>Actinomycetes</taxon>
        <taxon>Propionibacteriales</taxon>
        <taxon>Nocardioidaceae</taxon>
        <taxon>Nocardioides</taxon>
    </lineage>
</organism>
<dbReference type="SUPFAM" id="SSF63829">
    <property type="entry name" value="Calcium-dependent phosphotriesterase"/>
    <property type="match status" value="1"/>
</dbReference>
<name>A0ABP8Y0S6_9ACTN</name>
<evidence type="ECO:0008006" key="3">
    <source>
        <dbReference type="Google" id="ProtNLM"/>
    </source>
</evidence>
<dbReference type="Proteomes" id="UP001499974">
    <property type="component" value="Unassembled WGS sequence"/>
</dbReference>
<evidence type="ECO:0000313" key="2">
    <source>
        <dbReference type="Proteomes" id="UP001499974"/>
    </source>
</evidence>
<sequence length="403" mass="41715">MVWNLTFASGEGHIVKRRITTTLAVGAVATLALSGAPAVADNGGHQHHGSGELETVFDGLNGPRGVDALGHGRTLVTETDGTFSLILEPHKRWHHWRGARHGSAPRKIVLGQVPTNFAPAIAAGRHGTIWLLTGGASPDEPAADNGATLFKWKAGWAAPVAFADIAAYQESDPDPYDLEDLPADSNPFGLAALRDGSVLVADAAGNDLLHVSKSGDIETVARLKPREVVTPEGLPGAGTPATAEAVATSVTVGSDGAWYIGELRGYPATPGTSEIWRVRPGTTDALCDPEKPWGACQRYADGLTSIVDLGAGRHGIYAVTLSKLSWLAVESPTPPPGADIGGLFLVSGGHGHGHHRHGHGHGHGARITELVPDQLHLPGGVDVAGDPYVVGPVFGPGALAKID</sequence>
<keyword evidence="2" id="KW-1185">Reference proteome</keyword>
<dbReference type="EMBL" id="BAABKM010000005">
    <property type="protein sequence ID" value="GAA4719476.1"/>
    <property type="molecule type" value="Genomic_DNA"/>
</dbReference>
<accession>A0ABP8Y0S6</accession>
<protein>
    <recommendedName>
        <fullName evidence="3">ScyD/ScyE family protein</fullName>
    </recommendedName>
</protein>
<dbReference type="InterPro" id="IPR048031">
    <property type="entry name" value="ScyD/ScyE-like"/>
</dbReference>
<gene>
    <name evidence="1" type="ORF">GCM10023349_44360</name>
</gene>
<reference evidence="2" key="1">
    <citation type="journal article" date="2019" name="Int. J. Syst. Evol. Microbiol.">
        <title>The Global Catalogue of Microorganisms (GCM) 10K type strain sequencing project: providing services to taxonomists for standard genome sequencing and annotation.</title>
        <authorList>
            <consortium name="The Broad Institute Genomics Platform"/>
            <consortium name="The Broad Institute Genome Sequencing Center for Infectious Disease"/>
            <person name="Wu L."/>
            <person name="Ma J."/>
        </authorList>
    </citation>
    <scope>NUCLEOTIDE SEQUENCE [LARGE SCALE GENOMIC DNA]</scope>
    <source>
        <strain evidence="2">JCM 18531</strain>
    </source>
</reference>
<evidence type="ECO:0000313" key="1">
    <source>
        <dbReference type="EMBL" id="GAA4719476.1"/>
    </source>
</evidence>
<comment type="caution">
    <text evidence="1">The sequence shown here is derived from an EMBL/GenBank/DDBJ whole genome shotgun (WGS) entry which is preliminary data.</text>
</comment>
<proteinExistence type="predicted"/>
<dbReference type="NCBIfam" id="NF033206">
    <property type="entry name" value="ScyE_fam"/>
    <property type="match status" value="1"/>
</dbReference>